<feature type="transmembrane region" description="Helical" evidence="8">
    <location>
        <begin position="325"/>
        <end position="343"/>
    </location>
</feature>
<dbReference type="EMBL" id="BJYY01000018">
    <property type="protein sequence ID" value="GEO35218.1"/>
    <property type="molecule type" value="Genomic_DNA"/>
</dbReference>
<evidence type="ECO:0000313" key="11">
    <source>
        <dbReference type="Proteomes" id="UP000321181"/>
    </source>
</evidence>
<proteinExistence type="predicted"/>
<dbReference type="Pfam" id="PF03176">
    <property type="entry name" value="MMPL"/>
    <property type="match status" value="2"/>
</dbReference>
<dbReference type="InterPro" id="IPR004869">
    <property type="entry name" value="MMPL_dom"/>
</dbReference>
<sequence>MARLLYRLGRSSARHPGRVIGAWLVALLIAGAAFLGFGGALVSTVSIPGTATDRLTQRLQDELPDSSGGTGTVVFSSASGVALDDAQRAGITAALADAAGVDGVETVVDPLATEAQRGQQAAQLVEGAGQLEQGRSELDAGQAQLDASGAQLDSAQAQIDAARAQLEASSAQGTPEAALEAARAQLEAQQAQVDAGRAQIEAGLTELEAGRTQLRAQEPQLEAGRTLLEMAAEIRQVSPDGSAALATVVFEDPQFDVTPETKDAVMAAVEAAAPDGVDVAFSNELASGVPVLGGASEVIGVAVAVVVLLVMLGSVVAAGLPLLNALLGVGVAALATLTFSSVVEMSSVTPVLGLMLGLAVGIDYSLFLLNRHRRQLGRGVPVEESIGLATGTSGNAVVFAGSTVLIALLALNVTGIPFLGLMGTAAAASVAVAVLLAVTLTPALLRLAGDRVLPRRVRAATVAGKRAPARPMSTPRAVLSLVAGVAVLLVAALPASSMRLGLPDGSQEATDSTQYAAYRTTADEFGEGANGPLLVVADVPAGVSEQELTTAQAALGTALLQQDTVRGVAPIGANEDGTVLAFQVLPEDGPNDPSTEDLVHTLRATTVDEPEATFSVAGVASANIDISEKLSDALPGYLALVVGLSMLILVMVFRSILVPVVATLGFVLSLQATFGAVTAVFQWGWLGDLFGVHDPGPVLSFLPTIVIGILFGLAMDYQLFLTSGVREAYAHGATARQSVAEGVRAGRAVVTAAAIIMVSVFAGFVFSHIAVIRPMGFALAFGVLVDAFVVRMMLVPAFLHLVGEKAWWLPRWLDRVLPDVDVEGAQLERDHPSPPVPAESRAAVPHR</sequence>
<feature type="transmembrane region" description="Helical" evidence="8">
    <location>
        <begin position="396"/>
        <end position="419"/>
    </location>
</feature>
<evidence type="ECO:0000256" key="7">
    <source>
        <dbReference type="SAM" id="MobiDB-lite"/>
    </source>
</evidence>
<dbReference type="AlphaFoldDB" id="A0A512DFF8"/>
<dbReference type="InterPro" id="IPR000731">
    <property type="entry name" value="SSD"/>
</dbReference>
<comment type="subcellular location">
    <subcellularLocation>
        <location evidence="1">Cell membrane</location>
        <topology evidence="1">Multi-pass membrane protein</topology>
    </subcellularLocation>
</comment>
<evidence type="ECO:0000256" key="1">
    <source>
        <dbReference type="ARBA" id="ARBA00004651"/>
    </source>
</evidence>
<evidence type="ECO:0000256" key="5">
    <source>
        <dbReference type="ARBA" id="ARBA00023136"/>
    </source>
</evidence>
<feature type="transmembrane region" description="Helical" evidence="8">
    <location>
        <begin position="698"/>
        <end position="717"/>
    </location>
</feature>
<dbReference type="SUPFAM" id="SSF82866">
    <property type="entry name" value="Multidrug efflux transporter AcrB transmembrane domain"/>
    <property type="match status" value="2"/>
</dbReference>
<feature type="transmembrane region" description="Helical" evidence="8">
    <location>
        <begin position="20"/>
        <end position="42"/>
    </location>
</feature>
<evidence type="ECO:0000256" key="2">
    <source>
        <dbReference type="ARBA" id="ARBA00022475"/>
    </source>
</evidence>
<keyword evidence="5 8" id="KW-0472">Membrane</keyword>
<dbReference type="PROSITE" id="PS50156">
    <property type="entry name" value="SSD"/>
    <property type="match status" value="1"/>
</dbReference>
<evidence type="ECO:0000256" key="4">
    <source>
        <dbReference type="ARBA" id="ARBA00022989"/>
    </source>
</evidence>
<dbReference type="PANTHER" id="PTHR33406:SF13">
    <property type="entry name" value="MEMBRANE PROTEIN YDFJ"/>
    <property type="match status" value="1"/>
</dbReference>
<name>A0A512DFF8_9CELL</name>
<reference evidence="10 11" key="1">
    <citation type="submission" date="2019-07" db="EMBL/GenBank/DDBJ databases">
        <title>Whole genome shotgun sequence of Cellulomonas aerilata NBRC 106308.</title>
        <authorList>
            <person name="Hosoyama A."/>
            <person name="Uohara A."/>
            <person name="Ohji S."/>
            <person name="Ichikawa N."/>
        </authorList>
    </citation>
    <scope>NUCLEOTIDE SEQUENCE [LARGE SCALE GENOMIC DNA]</scope>
    <source>
        <strain evidence="10 11">NBRC 106308</strain>
    </source>
</reference>
<dbReference type="Proteomes" id="UP000321181">
    <property type="component" value="Unassembled WGS sequence"/>
</dbReference>
<feature type="transmembrane region" description="Helical" evidence="8">
    <location>
        <begin position="748"/>
        <end position="771"/>
    </location>
</feature>
<evidence type="ECO:0000256" key="8">
    <source>
        <dbReference type="SAM" id="Phobius"/>
    </source>
</evidence>
<feature type="transmembrane region" description="Helical" evidence="8">
    <location>
        <begin position="349"/>
        <end position="369"/>
    </location>
</feature>
<accession>A0A512DFF8</accession>
<evidence type="ECO:0000313" key="10">
    <source>
        <dbReference type="EMBL" id="GEO35218.1"/>
    </source>
</evidence>
<dbReference type="PANTHER" id="PTHR33406">
    <property type="entry name" value="MEMBRANE PROTEIN MJ1562-RELATED"/>
    <property type="match status" value="1"/>
</dbReference>
<feature type="transmembrane region" description="Helical" evidence="8">
    <location>
        <begin position="634"/>
        <end position="653"/>
    </location>
</feature>
<feature type="transmembrane region" description="Helical" evidence="8">
    <location>
        <begin position="477"/>
        <end position="495"/>
    </location>
</feature>
<protein>
    <submittedName>
        <fullName evidence="10">Membrane protein</fullName>
    </submittedName>
</protein>
<gene>
    <name evidence="10" type="ORF">CAE01nite_29430</name>
</gene>
<feature type="transmembrane region" description="Helical" evidence="8">
    <location>
        <begin position="777"/>
        <end position="802"/>
    </location>
</feature>
<evidence type="ECO:0000256" key="6">
    <source>
        <dbReference type="SAM" id="Coils"/>
    </source>
</evidence>
<feature type="coiled-coil region" evidence="6">
    <location>
        <begin position="145"/>
        <end position="201"/>
    </location>
</feature>
<organism evidence="10 11">
    <name type="scientific">Cellulomonas aerilata</name>
    <dbReference type="NCBI Taxonomy" id="515326"/>
    <lineage>
        <taxon>Bacteria</taxon>
        <taxon>Bacillati</taxon>
        <taxon>Actinomycetota</taxon>
        <taxon>Actinomycetes</taxon>
        <taxon>Micrococcales</taxon>
        <taxon>Cellulomonadaceae</taxon>
        <taxon>Cellulomonas</taxon>
    </lineage>
</organism>
<evidence type="ECO:0000259" key="9">
    <source>
        <dbReference type="PROSITE" id="PS50156"/>
    </source>
</evidence>
<feature type="domain" description="SSD" evidence="9">
    <location>
        <begin position="322"/>
        <end position="447"/>
    </location>
</feature>
<feature type="transmembrane region" description="Helical" evidence="8">
    <location>
        <begin position="298"/>
        <end position="318"/>
    </location>
</feature>
<feature type="transmembrane region" description="Helical" evidence="8">
    <location>
        <begin position="660"/>
        <end position="686"/>
    </location>
</feature>
<feature type="region of interest" description="Disordered" evidence="7">
    <location>
        <begin position="826"/>
        <end position="847"/>
    </location>
</feature>
<evidence type="ECO:0000256" key="3">
    <source>
        <dbReference type="ARBA" id="ARBA00022692"/>
    </source>
</evidence>
<dbReference type="GO" id="GO:0005886">
    <property type="term" value="C:plasma membrane"/>
    <property type="evidence" value="ECO:0007669"/>
    <property type="project" value="UniProtKB-SubCell"/>
</dbReference>
<keyword evidence="3 8" id="KW-0812">Transmembrane</keyword>
<comment type="caution">
    <text evidence="10">The sequence shown here is derived from an EMBL/GenBank/DDBJ whole genome shotgun (WGS) entry which is preliminary data.</text>
</comment>
<dbReference type="OrthoDB" id="7051771at2"/>
<dbReference type="InterPro" id="IPR050545">
    <property type="entry name" value="Mycobact_MmpL"/>
</dbReference>
<keyword evidence="2" id="KW-1003">Cell membrane</keyword>
<keyword evidence="11" id="KW-1185">Reference proteome</keyword>
<dbReference type="Gene3D" id="1.20.1640.10">
    <property type="entry name" value="Multidrug efflux transporter AcrB transmembrane domain"/>
    <property type="match status" value="2"/>
</dbReference>
<dbReference type="RefSeq" id="WP_146906071.1">
    <property type="nucleotide sequence ID" value="NZ_BAAARM010000005.1"/>
</dbReference>
<keyword evidence="6" id="KW-0175">Coiled coil</keyword>
<feature type="transmembrane region" description="Helical" evidence="8">
    <location>
        <begin position="425"/>
        <end position="448"/>
    </location>
</feature>
<keyword evidence="4 8" id="KW-1133">Transmembrane helix</keyword>